<proteinExistence type="inferred from homology"/>
<keyword evidence="2" id="KW-0560">Oxidoreductase</keyword>
<dbReference type="PANTHER" id="PTHR24321">
    <property type="entry name" value="DEHYDROGENASES, SHORT CHAIN"/>
    <property type="match status" value="1"/>
</dbReference>
<dbReference type="GO" id="GO:0016491">
    <property type="term" value="F:oxidoreductase activity"/>
    <property type="evidence" value="ECO:0007669"/>
    <property type="project" value="UniProtKB-KW"/>
</dbReference>
<dbReference type="InterPro" id="IPR036291">
    <property type="entry name" value="NAD(P)-bd_dom_sf"/>
</dbReference>
<comment type="caution">
    <text evidence="3">The sequence shown here is derived from an EMBL/GenBank/DDBJ whole genome shotgun (WGS) entry which is preliminary data.</text>
</comment>
<evidence type="ECO:0000313" key="4">
    <source>
        <dbReference type="Proteomes" id="UP000620124"/>
    </source>
</evidence>
<dbReference type="Pfam" id="PF13561">
    <property type="entry name" value="adh_short_C2"/>
    <property type="match status" value="1"/>
</dbReference>
<accession>A0A8H6XCH3</accession>
<protein>
    <recommendedName>
        <fullName evidence="5">NAD(P)-binding protein</fullName>
    </recommendedName>
</protein>
<dbReference type="PANTHER" id="PTHR24321:SF8">
    <property type="entry name" value="ESTRADIOL 17-BETA-DEHYDROGENASE 8-RELATED"/>
    <property type="match status" value="1"/>
</dbReference>
<dbReference type="SUPFAM" id="SSF51735">
    <property type="entry name" value="NAD(P)-binding Rossmann-fold domains"/>
    <property type="match status" value="1"/>
</dbReference>
<evidence type="ECO:0000256" key="1">
    <source>
        <dbReference type="ARBA" id="ARBA00006484"/>
    </source>
</evidence>
<keyword evidence="4" id="KW-1185">Reference proteome</keyword>
<evidence type="ECO:0000256" key="2">
    <source>
        <dbReference type="ARBA" id="ARBA00023002"/>
    </source>
</evidence>
<organism evidence="3 4">
    <name type="scientific">Mycena venus</name>
    <dbReference type="NCBI Taxonomy" id="2733690"/>
    <lineage>
        <taxon>Eukaryota</taxon>
        <taxon>Fungi</taxon>
        <taxon>Dikarya</taxon>
        <taxon>Basidiomycota</taxon>
        <taxon>Agaricomycotina</taxon>
        <taxon>Agaricomycetes</taxon>
        <taxon>Agaricomycetidae</taxon>
        <taxon>Agaricales</taxon>
        <taxon>Marasmiineae</taxon>
        <taxon>Mycenaceae</taxon>
        <taxon>Mycena</taxon>
    </lineage>
</organism>
<dbReference type="Proteomes" id="UP000620124">
    <property type="component" value="Unassembled WGS sequence"/>
</dbReference>
<evidence type="ECO:0008006" key="5">
    <source>
        <dbReference type="Google" id="ProtNLM"/>
    </source>
</evidence>
<comment type="similarity">
    <text evidence="1">Belongs to the short-chain dehydrogenases/reductases (SDR) family.</text>
</comment>
<dbReference type="PRINTS" id="PR00081">
    <property type="entry name" value="GDHRDH"/>
</dbReference>
<evidence type="ECO:0000313" key="3">
    <source>
        <dbReference type="EMBL" id="KAF7337940.1"/>
    </source>
</evidence>
<dbReference type="Pfam" id="PF00106">
    <property type="entry name" value="adh_short"/>
    <property type="match status" value="1"/>
</dbReference>
<dbReference type="AlphaFoldDB" id="A0A8H6XCH3"/>
<dbReference type="InterPro" id="IPR002347">
    <property type="entry name" value="SDR_fam"/>
</dbReference>
<reference evidence="3" key="1">
    <citation type="submission" date="2020-05" db="EMBL/GenBank/DDBJ databases">
        <title>Mycena genomes resolve the evolution of fungal bioluminescence.</title>
        <authorList>
            <person name="Tsai I.J."/>
        </authorList>
    </citation>
    <scope>NUCLEOTIDE SEQUENCE</scope>
    <source>
        <strain evidence="3">CCC161011</strain>
    </source>
</reference>
<sequence>MSATTEDYTRVVIVTGAAQGIGRAIALRLAADGLDVAVADIPSKIDSLNAVVKEIQGLGRKAVAVTTDVSKENEVKAMIETTVSALGRLDVMVANAGVTAGRSTVMDADVESWEKCWEVNIRGTLLCYKYAARQMVKQGAGGRIIGILILFFECRFNNLTISEVHPRSVVCEGSPVLVDIAYRRRLSELQAIHTYVYSARSALELREHKITANAYAPGAIDTEMIANPIDKEHGAGFAIKKLFKIQSDVRTGQPSDVANVVSFLASPDSHFVTGQTISVDDGIHFS</sequence>
<dbReference type="EMBL" id="JACAZI010000021">
    <property type="protein sequence ID" value="KAF7337940.1"/>
    <property type="molecule type" value="Genomic_DNA"/>
</dbReference>
<name>A0A8H6XCH3_9AGAR</name>
<dbReference type="Gene3D" id="3.40.50.720">
    <property type="entry name" value="NAD(P)-binding Rossmann-like Domain"/>
    <property type="match status" value="2"/>
</dbReference>
<gene>
    <name evidence="3" type="ORF">MVEN_02017300</name>
</gene>
<dbReference type="OrthoDB" id="498125at2759"/>